<dbReference type="RefSeq" id="WP_348029646.1">
    <property type="nucleotide sequence ID" value="NZ_CP129113.1"/>
</dbReference>
<name>A0ABY9KYM6_9BACI</name>
<organism evidence="1 2">
    <name type="scientific">Aciduricibacillus chroicocephali</name>
    <dbReference type="NCBI Taxonomy" id="3054939"/>
    <lineage>
        <taxon>Bacteria</taxon>
        <taxon>Bacillati</taxon>
        <taxon>Bacillota</taxon>
        <taxon>Bacilli</taxon>
        <taxon>Bacillales</taxon>
        <taxon>Bacillaceae</taxon>
        <taxon>Aciduricibacillus</taxon>
    </lineage>
</organism>
<keyword evidence="2" id="KW-1185">Reference proteome</keyword>
<evidence type="ECO:0000313" key="2">
    <source>
        <dbReference type="Proteomes" id="UP001180087"/>
    </source>
</evidence>
<accession>A0ABY9KYM6</accession>
<proteinExistence type="predicted"/>
<sequence>MDGDGWNTLVLHLERENLFRKDYETLEKLFVEREAIIPEHVIGIMNVKSIERMQELIYLAQQMCKIENVLLVFRTPSSGKYNGLCDEVYAYLLNNKNVIDTKVAYISEISGLLYMFYEDER</sequence>
<evidence type="ECO:0000313" key="1">
    <source>
        <dbReference type="EMBL" id="WLV25856.1"/>
    </source>
</evidence>
<protein>
    <submittedName>
        <fullName evidence="1">Uncharacterized protein</fullName>
    </submittedName>
</protein>
<gene>
    <name evidence="1" type="ORF">QR721_06545</name>
</gene>
<reference evidence="1" key="1">
    <citation type="submission" date="2023-06" db="EMBL/GenBank/DDBJ databases">
        <title>A Treasure from Seagulls: Isolation and Description of Aciduricobacillus qingdaonensis gen. nov., sp. nov., a Rare Obligately Uric Acid-utilizing Member in the Family Bacillaceae.</title>
        <authorList>
            <person name="Liu W."/>
            <person name="Wang B."/>
        </authorList>
    </citation>
    <scope>NUCLEOTIDE SEQUENCE</scope>
    <source>
        <strain evidence="1">44XB</strain>
    </source>
</reference>
<dbReference type="Proteomes" id="UP001180087">
    <property type="component" value="Chromosome"/>
</dbReference>
<dbReference type="EMBL" id="CP129113">
    <property type="protein sequence ID" value="WLV25856.1"/>
    <property type="molecule type" value="Genomic_DNA"/>
</dbReference>